<dbReference type="GO" id="GO:0003677">
    <property type="term" value="F:DNA binding"/>
    <property type="evidence" value="ECO:0007669"/>
    <property type="project" value="InterPro"/>
</dbReference>
<dbReference type="Gene3D" id="1.10.443.10">
    <property type="entry name" value="Intergrase catalytic core"/>
    <property type="match status" value="1"/>
</dbReference>
<evidence type="ECO:0000313" key="2">
    <source>
        <dbReference type="EMBL" id="AXR77490.1"/>
    </source>
</evidence>
<reference evidence="3" key="1">
    <citation type="submission" date="2017-10" db="EMBL/GenBank/DDBJ databases">
        <title>Phenotypic and genomic properties of facultatively anaerobic sulfur-reducing natronoarchaea from hypersaline soda lakes.</title>
        <authorList>
            <person name="Sorokin D.Y."/>
            <person name="Kublanov I.V."/>
            <person name="Roman P."/>
            <person name="Sinninghe Damste J.S."/>
            <person name="Golyshin P.N."/>
            <person name="Rojo D."/>
            <person name="Ciordia S."/>
            <person name="Mena Md.C."/>
            <person name="Ferrer M."/>
            <person name="Messina E."/>
            <person name="Smedile F."/>
            <person name="La Spada G."/>
            <person name="La Cono V."/>
            <person name="Yakimov M.M."/>
        </authorList>
    </citation>
    <scope>NUCLEOTIDE SEQUENCE [LARGE SCALE GENOMIC DNA]</scope>
    <source>
        <strain evidence="3">AArc1</strain>
    </source>
</reference>
<dbReference type="EMBL" id="CP024047">
    <property type="protein sequence ID" value="AXR77490.1"/>
    <property type="molecule type" value="Genomic_DNA"/>
</dbReference>
<evidence type="ECO:0000256" key="1">
    <source>
        <dbReference type="ARBA" id="ARBA00023172"/>
    </source>
</evidence>
<gene>
    <name evidence="2" type="ORF">AArc1_1149</name>
</gene>
<dbReference type="Proteomes" id="UP000258707">
    <property type="component" value="Chromosome"/>
</dbReference>
<dbReference type="InterPro" id="IPR011010">
    <property type="entry name" value="DNA_brk_join_enz"/>
</dbReference>
<proteinExistence type="predicted"/>
<protein>
    <submittedName>
        <fullName evidence="2">XerD/XerC family integrase</fullName>
    </submittedName>
</protein>
<evidence type="ECO:0000313" key="3">
    <source>
        <dbReference type="Proteomes" id="UP000258707"/>
    </source>
</evidence>
<dbReference type="GO" id="GO:0006310">
    <property type="term" value="P:DNA recombination"/>
    <property type="evidence" value="ECO:0007669"/>
    <property type="project" value="UniProtKB-KW"/>
</dbReference>
<dbReference type="KEGG" id="nan:AArc1_1149"/>
<dbReference type="RefSeq" id="WP_133412330.1">
    <property type="nucleotide sequence ID" value="NZ_CP024047.1"/>
</dbReference>
<accession>A0A346PD95</accession>
<dbReference type="GO" id="GO:0015074">
    <property type="term" value="P:DNA integration"/>
    <property type="evidence" value="ECO:0007669"/>
    <property type="project" value="InterPro"/>
</dbReference>
<name>A0A346PD95_9EURY</name>
<organism evidence="2 3">
    <name type="scientific">Natrarchaeobaculum sulfurireducens</name>
    <dbReference type="NCBI Taxonomy" id="2044521"/>
    <lineage>
        <taxon>Archaea</taxon>
        <taxon>Methanobacteriati</taxon>
        <taxon>Methanobacteriota</taxon>
        <taxon>Stenosarchaea group</taxon>
        <taxon>Halobacteria</taxon>
        <taxon>Halobacteriales</taxon>
        <taxon>Natrialbaceae</taxon>
        <taxon>Natrarchaeobaculum</taxon>
    </lineage>
</organism>
<dbReference type="SUPFAM" id="SSF56349">
    <property type="entry name" value="DNA breaking-rejoining enzymes"/>
    <property type="match status" value="1"/>
</dbReference>
<keyword evidence="1" id="KW-0233">DNA recombination</keyword>
<sequence>MLETNHQDKKQAETSDEIRFVPESIRNDLSYRQLNELESHYQEYWTWLQQTGKIPQRKVGFAPGSVSDQFHRTTQFHRWVWARTETISRRITHAHADAYEKALAQDRIQTKNEKPYAEGSKRKLQQAVVNYFRFKSNRTGEEPWTPSLTFTQSEYDQADYFNLKERDRLYEAALTYDDVGKYDNLSPETRDRYKAYFAQKLGKPKAEVTPDDFERSRTSWKIPSLVSVALDLGARPAFISRCSKLWYKPETGVFQIPKDESPKNDACWEPGLSTRSVQATNKWLRQRDAMPKYDGIETLWLNREANPYRSDSLNYLLDQLLEEAGINQSNRKITWMSIRRSTGTYLTHFRSLAYAKEQLRHKSRQSTLRYVEIPVEARQNALDQLSEHSVAKLGDTQVNSIDDKSVSSSEVRYDD</sequence>
<dbReference type="InterPro" id="IPR013762">
    <property type="entry name" value="Integrase-like_cat_sf"/>
</dbReference>
<dbReference type="GeneID" id="39377379"/>
<dbReference type="AlphaFoldDB" id="A0A346PD95"/>